<sequence>MSNARAATVNKFLEITSTTSESVARFFLGRHNNRVTQAINDYYNNTNLANEIIQKEKSASTGKVTVSPQLTSVFNTYKDPNLDGIGNPFIGIDGTLQYLEDLGLEPEDVVVLALAEFLQSPGEGVFKQDQFLTNWSKVGCNTIPAQRDYINKVLKPKLYSDKEYYKKVYQYTYKFVLEKDQKNLPLDTAIAYWNLILPTSLQQQLNKFIEYLKETEVEVITKDQWYMLYPFLQEYAKDPTLENYDIEQSWPVLMDEFFDWLEEKGEMEE</sequence>
<dbReference type="Proteomes" id="UP001165064">
    <property type="component" value="Unassembled WGS sequence"/>
</dbReference>
<accession>A0ACB5SVE7</accession>
<proteinExistence type="predicted"/>
<organism evidence="1 2">
    <name type="scientific">Ambrosiozyma monospora</name>
    <name type="common">Yeast</name>
    <name type="synonym">Endomycopsis monosporus</name>
    <dbReference type="NCBI Taxonomy" id="43982"/>
    <lineage>
        <taxon>Eukaryota</taxon>
        <taxon>Fungi</taxon>
        <taxon>Dikarya</taxon>
        <taxon>Ascomycota</taxon>
        <taxon>Saccharomycotina</taxon>
        <taxon>Pichiomycetes</taxon>
        <taxon>Pichiales</taxon>
        <taxon>Pichiaceae</taxon>
        <taxon>Ambrosiozyma</taxon>
    </lineage>
</organism>
<evidence type="ECO:0000313" key="2">
    <source>
        <dbReference type="Proteomes" id="UP001165064"/>
    </source>
</evidence>
<gene>
    <name evidence="1" type="ORF">Amon02_000171500</name>
</gene>
<reference evidence="1" key="1">
    <citation type="submission" date="2023-04" db="EMBL/GenBank/DDBJ databases">
        <title>Ambrosiozyma monospora NBRC 10751.</title>
        <authorList>
            <person name="Ichikawa N."/>
            <person name="Sato H."/>
            <person name="Tonouchi N."/>
        </authorList>
    </citation>
    <scope>NUCLEOTIDE SEQUENCE</scope>
    <source>
        <strain evidence="1">NBRC 10751</strain>
    </source>
</reference>
<keyword evidence="2" id="KW-1185">Reference proteome</keyword>
<dbReference type="EMBL" id="BSXS01000883">
    <property type="protein sequence ID" value="GME74281.1"/>
    <property type="molecule type" value="Genomic_DNA"/>
</dbReference>
<evidence type="ECO:0000313" key="1">
    <source>
        <dbReference type="EMBL" id="GME74281.1"/>
    </source>
</evidence>
<protein>
    <submittedName>
        <fullName evidence="1">Unnamed protein product</fullName>
    </submittedName>
</protein>
<name>A0ACB5SVE7_AMBMO</name>
<comment type="caution">
    <text evidence="1">The sequence shown here is derived from an EMBL/GenBank/DDBJ whole genome shotgun (WGS) entry which is preliminary data.</text>
</comment>